<dbReference type="NCBIfam" id="TIGR01511">
    <property type="entry name" value="ATPase-IB1_Cu"/>
    <property type="match status" value="1"/>
</dbReference>
<accession>A0ABT1SKV2</accession>
<keyword evidence="9" id="KW-1278">Translocase</keyword>
<feature type="transmembrane region" description="Helical" evidence="14">
    <location>
        <begin position="160"/>
        <end position="179"/>
    </location>
</feature>
<dbReference type="InterPro" id="IPR023299">
    <property type="entry name" value="ATPase_P-typ_cyto_dom_N"/>
</dbReference>
<dbReference type="Gene3D" id="3.40.1110.10">
    <property type="entry name" value="Calcium-transporting ATPase, cytoplasmic domain N"/>
    <property type="match status" value="1"/>
</dbReference>
<dbReference type="CDD" id="cd02094">
    <property type="entry name" value="P-type_ATPase_Cu-like"/>
    <property type="match status" value="1"/>
</dbReference>
<dbReference type="InterPro" id="IPR017969">
    <property type="entry name" value="Heavy-metal-associated_CS"/>
</dbReference>
<dbReference type="Gene3D" id="3.40.50.1000">
    <property type="entry name" value="HAD superfamily/HAD-like"/>
    <property type="match status" value="1"/>
</dbReference>
<feature type="transmembrane region" description="Helical" evidence="14">
    <location>
        <begin position="755"/>
        <end position="777"/>
    </location>
</feature>
<keyword evidence="14" id="KW-1003">Cell membrane</keyword>
<feature type="transmembrane region" description="Helical" evidence="14">
    <location>
        <begin position="444"/>
        <end position="465"/>
    </location>
</feature>
<dbReference type="InterPro" id="IPR008250">
    <property type="entry name" value="ATPase_P-typ_transduc_dom_A_sf"/>
</dbReference>
<feature type="transmembrane region" description="Helical" evidence="14">
    <location>
        <begin position="783"/>
        <end position="802"/>
    </location>
</feature>
<evidence type="ECO:0000259" key="15">
    <source>
        <dbReference type="PROSITE" id="PS50846"/>
    </source>
</evidence>
<comment type="subcellular location">
    <subcellularLocation>
        <location evidence="14">Cell membrane</location>
    </subcellularLocation>
    <subcellularLocation>
        <location evidence="1">Endomembrane system</location>
        <topology evidence="1">Multi-pass membrane protein</topology>
    </subcellularLocation>
</comment>
<dbReference type="PANTHER" id="PTHR43520:SF8">
    <property type="entry name" value="P-TYPE CU(+) TRANSPORTER"/>
    <property type="match status" value="1"/>
</dbReference>
<dbReference type="InterPro" id="IPR036412">
    <property type="entry name" value="HAD-like_sf"/>
</dbReference>
<feature type="domain" description="HMA" evidence="15">
    <location>
        <begin position="73"/>
        <end position="139"/>
    </location>
</feature>
<sequence>MIKETYRIEGMHCAACAAAVERILKKQPQVESVEVNLIMNQAVIVANEELDLEAANQALQKAEFAILPLAEYVTVNLTIKGMHCASCANACEKILKGQNGVKEASVNLLTNQASVTYDKRKVKLGELLHALQKGGYEGSVILDQQQKVEEKPSFYERWHIPIALVLAFVLLYIGMSHMLPIALPLPQIIHYETHPLNFALIQFVLATLIILIGNAFFIRGSKALLHGAPNMDSLVCIGTGSAYLYSLYALVQIMQGNLMYVHHLYFESAGVVVALVMLGKHLEARSKRKTFDAIRSLMKLRPSTATLYKEGEEITVSLEEVAIGDQIVVKAGDQIAMDGTIIEGSSSVDESMLSGESMPVDKEIGDAVVGGTLNLSGRLLVSVSANMDNSVLTKMIRMVENAQGKKAPIAKVADQVASVFVPAVMVIAVLAGIFWYVMEQDFTFSLTVFVSVMVIACPCALGLATPTAIMVGTGKAAQNGIFLKSGEALERFAHIDTMIFDKTGTLTIGKPVVSDFIGDDAPQAFAYMAAAEAGSNHPLSKAIVDHAQKIDAPKYTASEVVSMHGLGVQARIEGKEIVVGNAKFLKEKGYAIKEEQEAYHKLLKKGNTLVFAGYDGRLLGVCAIRDELKADSAVTMKKLRSLGIDVVMLTGDNEIAAKAIGEEAGITHVIAQVLPDQKGDVIASFQKNGKKVAMVGDGINDAYALTLADVGIAIGSGSDVAVESADVVLVKDEMKDVVVAYELANAVIRNIKQNLFWAFFYNSLGIPIAAGLLYFFGGPLLSPVFAGAAMAFSSISVVSNALRLRRFQAKW</sequence>
<dbReference type="InterPro" id="IPR027256">
    <property type="entry name" value="P-typ_ATPase_IB"/>
</dbReference>
<feature type="transmembrane region" description="Helical" evidence="14">
    <location>
        <begin position="416"/>
        <end position="438"/>
    </location>
</feature>
<dbReference type="InterPro" id="IPR001757">
    <property type="entry name" value="P_typ_ATPase"/>
</dbReference>
<proteinExistence type="inferred from homology"/>
<keyword evidence="8 14" id="KW-0067">ATP-binding</keyword>
<evidence type="ECO:0000256" key="13">
    <source>
        <dbReference type="ARBA" id="ARBA00049289"/>
    </source>
</evidence>
<keyword evidence="17" id="KW-1185">Reference proteome</keyword>
<keyword evidence="11" id="KW-0186">Copper</keyword>
<feature type="domain" description="HMA" evidence="15">
    <location>
        <begin position="2"/>
        <end position="67"/>
    </location>
</feature>
<evidence type="ECO:0000313" key="16">
    <source>
        <dbReference type="EMBL" id="MCQ5121850.1"/>
    </source>
</evidence>
<dbReference type="CDD" id="cd00371">
    <property type="entry name" value="HMA"/>
    <property type="match status" value="2"/>
</dbReference>
<dbReference type="SFLD" id="SFLDG00002">
    <property type="entry name" value="C1.7:_P-type_atpase_like"/>
    <property type="match status" value="1"/>
</dbReference>
<dbReference type="Gene3D" id="3.30.70.100">
    <property type="match status" value="2"/>
</dbReference>
<gene>
    <name evidence="16" type="ORF">NE663_06190</name>
</gene>
<dbReference type="NCBIfam" id="TIGR01525">
    <property type="entry name" value="ATPase-IB_hvy"/>
    <property type="match status" value="1"/>
</dbReference>
<dbReference type="RefSeq" id="WP_256197779.1">
    <property type="nucleotide sequence ID" value="NZ_JANGCH010000007.1"/>
</dbReference>
<dbReference type="PROSITE" id="PS01047">
    <property type="entry name" value="HMA_1"/>
    <property type="match status" value="1"/>
</dbReference>
<keyword evidence="5 14" id="KW-0479">Metal-binding</keyword>
<evidence type="ECO:0000256" key="2">
    <source>
        <dbReference type="ARBA" id="ARBA00006024"/>
    </source>
</evidence>
<evidence type="ECO:0000256" key="8">
    <source>
        <dbReference type="ARBA" id="ARBA00022840"/>
    </source>
</evidence>
<evidence type="ECO:0000256" key="10">
    <source>
        <dbReference type="ARBA" id="ARBA00022989"/>
    </source>
</evidence>
<feature type="transmembrane region" description="Helical" evidence="14">
    <location>
        <begin position="260"/>
        <end position="279"/>
    </location>
</feature>
<protein>
    <recommendedName>
        <fullName evidence="3">P-type Cu(+) transporter</fullName>
        <ecNumber evidence="3">7.2.2.8</ecNumber>
    </recommendedName>
</protein>
<dbReference type="Pfam" id="PF00403">
    <property type="entry name" value="HMA"/>
    <property type="match status" value="2"/>
</dbReference>
<dbReference type="PROSITE" id="PS00154">
    <property type="entry name" value="ATPASE_E1_E2"/>
    <property type="match status" value="1"/>
</dbReference>
<dbReference type="PRINTS" id="PR00119">
    <property type="entry name" value="CATATPASE"/>
</dbReference>
<dbReference type="InterPro" id="IPR006121">
    <property type="entry name" value="HMA_dom"/>
</dbReference>
<evidence type="ECO:0000256" key="1">
    <source>
        <dbReference type="ARBA" id="ARBA00004127"/>
    </source>
</evidence>
<dbReference type="SUPFAM" id="SSF56784">
    <property type="entry name" value="HAD-like"/>
    <property type="match status" value="1"/>
</dbReference>
<keyword evidence="7" id="KW-0187">Copper transport</keyword>
<name>A0ABT1SKV2_9FIRM</name>
<dbReference type="SUPFAM" id="SSF55008">
    <property type="entry name" value="HMA, heavy metal-associated domain"/>
    <property type="match status" value="2"/>
</dbReference>
<evidence type="ECO:0000256" key="11">
    <source>
        <dbReference type="ARBA" id="ARBA00023008"/>
    </source>
</evidence>
<dbReference type="NCBIfam" id="TIGR01494">
    <property type="entry name" value="ATPase_P-type"/>
    <property type="match status" value="1"/>
</dbReference>
<dbReference type="SUPFAM" id="SSF81653">
    <property type="entry name" value="Calcium ATPase, transduction domain A"/>
    <property type="match status" value="1"/>
</dbReference>
<dbReference type="SUPFAM" id="SSF81665">
    <property type="entry name" value="Calcium ATPase, transmembrane domain M"/>
    <property type="match status" value="1"/>
</dbReference>
<dbReference type="PROSITE" id="PS50846">
    <property type="entry name" value="HMA_2"/>
    <property type="match status" value="2"/>
</dbReference>
<dbReference type="SFLD" id="SFLDF00027">
    <property type="entry name" value="p-type_atpase"/>
    <property type="match status" value="1"/>
</dbReference>
<dbReference type="InterPro" id="IPR023298">
    <property type="entry name" value="ATPase_P-typ_TM_dom_sf"/>
</dbReference>
<dbReference type="PRINTS" id="PR00942">
    <property type="entry name" value="CUATPASEI"/>
</dbReference>
<keyword evidence="12 14" id="KW-0472">Membrane</keyword>
<keyword evidence="4 14" id="KW-0812">Transmembrane</keyword>
<feature type="transmembrane region" description="Helical" evidence="14">
    <location>
        <begin position="230"/>
        <end position="248"/>
    </location>
</feature>
<dbReference type="Proteomes" id="UP001524435">
    <property type="component" value="Unassembled WGS sequence"/>
</dbReference>
<comment type="caution">
    <text evidence="16">The sequence shown here is derived from an EMBL/GenBank/DDBJ whole genome shotgun (WGS) entry which is preliminary data.</text>
</comment>
<dbReference type="Gene3D" id="2.70.150.10">
    <property type="entry name" value="Calcium-transporting ATPase, cytoplasmic transduction domain A"/>
    <property type="match status" value="1"/>
</dbReference>
<keyword evidence="7" id="KW-0406">Ion transport</keyword>
<organism evidence="16 17">
    <name type="scientific">Massilicoli timonensis</name>
    <dbReference type="NCBI Taxonomy" id="2015901"/>
    <lineage>
        <taxon>Bacteria</taxon>
        <taxon>Bacillati</taxon>
        <taxon>Bacillota</taxon>
        <taxon>Erysipelotrichia</taxon>
        <taxon>Erysipelotrichales</taxon>
        <taxon>Erysipelotrichaceae</taxon>
        <taxon>Massilicoli</taxon>
    </lineage>
</organism>
<evidence type="ECO:0000256" key="3">
    <source>
        <dbReference type="ARBA" id="ARBA00012517"/>
    </source>
</evidence>
<dbReference type="InterPro" id="IPR036163">
    <property type="entry name" value="HMA_dom_sf"/>
</dbReference>
<evidence type="ECO:0000256" key="14">
    <source>
        <dbReference type="RuleBase" id="RU362081"/>
    </source>
</evidence>
<evidence type="ECO:0000256" key="12">
    <source>
        <dbReference type="ARBA" id="ARBA00023136"/>
    </source>
</evidence>
<evidence type="ECO:0000256" key="7">
    <source>
        <dbReference type="ARBA" id="ARBA00022796"/>
    </source>
</evidence>
<dbReference type="InterPro" id="IPR044492">
    <property type="entry name" value="P_typ_ATPase_HD_dom"/>
</dbReference>
<dbReference type="Pfam" id="PF00702">
    <property type="entry name" value="Hydrolase"/>
    <property type="match status" value="1"/>
</dbReference>
<dbReference type="SFLD" id="SFLDS00003">
    <property type="entry name" value="Haloacid_Dehalogenase"/>
    <property type="match status" value="1"/>
</dbReference>
<dbReference type="PANTHER" id="PTHR43520">
    <property type="entry name" value="ATP7, ISOFORM B"/>
    <property type="match status" value="1"/>
</dbReference>
<dbReference type="InterPro" id="IPR059000">
    <property type="entry name" value="ATPase_P-type_domA"/>
</dbReference>
<dbReference type="InterPro" id="IPR018303">
    <property type="entry name" value="ATPase_P-typ_P_site"/>
</dbReference>
<keyword evidence="10 14" id="KW-1133">Transmembrane helix</keyword>
<dbReference type="EMBL" id="JANGCH010000007">
    <property type="protein sequence ID" value="MCQ5121850.1"/>
    <property type="molecule type" value="Genomic_DNA"/>
</dbReference>
<evidence type="ECO:0000256" key="6">
    <source>
        <dbReference type="ARBA" id="ARBA00022741"/>
    </source>
</evidence>
<keyword evidence="7" id="KW-0813">Transport</keyword>
<keyword evidence="6 14" id="KW-0547">Nucleotide-binding</keyword>
<comment type="similarity">
    <text evidence="2 14">Belongs to the cation transport ATPase (P-type) (TC 3.A.3) family. Type IB subfamily.</text>
</comment>
<evidence type="ECO:0000256" key="4">
    <source>
        <dbReference type="ARBA" id="ARBA00022692"/>
    </source>
</evidence>
<feature type="transmembrane region" description="Helical" evidence="14">
    <location>
        <begin position="199"/>
        <end position="218"/>
    </location>
</feature>
<evidence type="ECO:0000256" key="9">
    <source>
        <dbReference type="ARBA" id="ARBA00022967"/>
    </source>
</evidence>
<dbReference type="EC" id="7.2.2.8" evidence="3"/>
<dbReference type="Pfam" id="PF00122">
    <property type="entry name" value="E1-E2_ATPase"/>
    <property type="match status" value="1"/>
</dbReference>
<evidence type="ECO:0000256" key="5">
    <source>
        <dbReference type="ARBA" id="ARBA00022723"/>
    </source>
</evidence>
<reference evidence="16 17" key="1">
    <citation type="submission" date="2022-06" db="EMBL/GenBank/DDBJ databases">
        <title>Isolation of gut microbiota from human fecal samples.</title>
        <authorList>
            <person name="Pamer E.G."/>
            <person name="Barat B."/>
            <person name="Waligurski E."/>
            <person name="Medina S."/>
            <person name="Paddock L."/>
            <person name="Mostad J."/>
        </authorList>
    </citation>
    <scope>NUCLEOTIDE SEQUENCE [LARGE SCALE GENOMIC DNA]</scope>
    <source>
        <strain evidence="16 17">DFI.6.1</strain>
    </source>
</reference>
<comment type="catalytic activity">
    <reaction evidence="13">
        <text>Cu(+)(in) + ATP + H2O = Cu(+)(out) + ADP + phosphate + H(+)</text>
        <dbReference type="Rhea" id="RHEA:25792"/>
        <dbReference type="ChEBI" id="CHEBI:15377"/>
        <dbReference type="ChEBI" id="CHEBI:15378"/>
        <dbReference type="ChEBI" id="CHEBI:30616"/>
        <dbReference type="ChEBI" id="CHEBI:43474"/>
        <dbReference type="ChEBI" id="CHEBI:49552"/>
        <dbReference type="ChEBI" id="CHEBI:456216"/>
        <dbReference type="EC" id="7.2.2.8"/>
    </reaction>
</comment>
<evidence type="ECO:0000313" key="17">
    <source>
        <dbReference type="Proteomes" id="UP001524435"/>
    </source>
</evidence>
<dbReference type="InterPro" id="IPR023214">
    <property type="entry name" value="HAD_sf"/>
</dbReference>